<proteinExistence type="predicted"/>
<dbReference type="Pfam" id="PF10277">
    <property type="entry name" value="Frag1"/>
    <property type="match status" value="1"/>
</dbReference>
<dbReference type="AlphaFoldDB" id="A0A183TY76"/>
<dbReference type="PANTHER" id="PTHR12892:SF15">
    <property type="entry name" value="POST-GPI ATTACHMENT TO PROTEINS FACTOR 2-LIKE"/>
    <property type="match status" value="1"/>
</dbReference>
<evidence type="ECO:0000256" key="1">
    <source>
        <dbReference type="SAM" id="Phobius"/>
    </source>
</evidence>
<reference evidence="3 4" key="2">
    <citation type="submission" date="2018-11" db="EMBL/GenBank/DDBJ databases">
        <authorList>
            <consortium name="Pathogen Informatics"/>
        </authorList>
    </citation>
    <scope>NUCLEOTIDE SEQUENCE [LARGE SCALE GENOMIC DNA]</scope>
</reference>
<keyword evidence="4" id="KW-1185">Reference proteome</keyword>
<organism evidence="4 5">
    <name type="scientific">Toxocara canis</name>
    <name type="common">Canine roundworm</name>
    <dbReference type="NCBI Taxonomy" id="6265"/>
    <lineage>
        <taxon>Eukaryota</taxon>
        <taxon>Metazoa</taxon>
        <taxon>Ecdysozoa</taxon>
        <taxon>Nematoda</taxon>
        <taxon>Chromadorea</taxon>
        <taxon>Rhabditida</taxon>
        <taxon>Spirurina</taxon>
        <taxon>Ascaridomorpha</taxon>
        <taxon>Ascaridoidea</taxon>
        <taxon>Toxocaridae</taxon>
        <taxon>Toxocara</taxon>
    </lineage>
</organism>
<reference evidence="5" key="1">
    <citation type="submission" date="2016-06" db="UniProtKB">
        <authorList>
            <consortium name="WormBaseParasite"/>
        </authorList>
    </citation>
    <scope>IDENTIFICATION</scope>
</reference>
<keyword evidence="1" id="KW-0812">Transmembrane</keyword>
<evidence type="ECO:0000313" key="4">
    <source>
        <dbReference type="Proteomes" id="UP000050794"/>
    </source>
</evidence>
<dbReference type="WBParaSite" id="TCNE_0000119501-mRNA-1">
    <property type="protein sequence ID" value="TCNE_0000119501-mRNA-1"/>
    <property type="gene ID" value="TCNE_0000119501"/>
</dbReference>
<evidence type="ECO:0000259" key="2">
    <source>
        <dbReference type="Pfam" id="PF10277"/>
    </source>
</evidence>
<keyword evidence="1" id="KW-0472">Membrane</keyword>
<feature type="transmembrane region" description="Helical" evidence="1">
    <location>
        <begin position="21"/>
        <end position="43"/>
    </location>
</feature>
<gene>
    <name evidence="3" type="ORF">TCNE_LOCUS1196</name>
</gene>
<accession>A0A183TY76</accession>
<dbReference type="GO" id="GO:0005789">
    <property type="term" value="C:endoplasmic reticulum membrane"/>
    <property type="evidence" value="ECO:0007669"/>
    <property type="project" value="TreeGrafter"/>
</dbReference>
<dbReference type="InterPro" id="IPR019402">
    <property type="entry name" value="CWH43_N"/>
</dbReference>
<dbReference type="EMBL" id="UYWY01000811">
    <property type="protein sequence ID" value="VDM25665.1"/>
    <property type="molecule type" value="Genomic_DNA"/>
</dbReference>
<feature type="domain" description="CWH43-like N-terminal" evidence="2">
    <location>
        <begin position="21"/>
        <end position="102"/>
    </location>
</feature>
<keyword evidence="1" id="KW-1133">Transmembrane helix</keyword>
<name>A0A183TY76_TOXCA</name>
<feature type="transmembrane region" description="Helical" evidence="1">
    <location>
        <begin position="79"/>
        <end position="107"/>
    </location>
</feature>
<sequence length="117" mass="13455">MKSKPMKSSGSLKLLIVPTKLITLFGAVVPGLGCYACIAYTYVFQFYRVHNFISPDCPNVTISFPPISYSIGVWEPQRFLWLFVMFAHFPARLFYPLVNFFLSVSFLSNRFARKPKE</sequence>
<dbReference type="InterPro" id="IPR039545">
    <property type="entry name" value="PGAP2"/>
</dbReference>
<evidence type="ECO:0000313" key="5">
    <source>
        <dbReference type="WBParaSite" id="TCNE_0000119501-mRNA-1"/>
    </source>
</evidence>
<protein>
    <submittedName>
        <fullName evidence="5">Transmembrane protein</fullName>
    </submittedName>
</protein>
<evidence type="ECO:0000313" key="3">
    <source>
        <dbReference type="EMBL" id="VDM25665.1"/>
    </source>
</evidence>
<dbReference type="GO" id="GO:0000139">
    <property type="term" value="C:Golgi membrane"/>
    <property type="evidence" value="ECO:0007669"/>
    <property type="project" value="InterPro"/>
</dbReference>
<dbReference type="GO" id="GO:0006506">
    <property type="term" value="P:GPI anchor biosynthetic process"/>
    <property type="evidence" value="ECO:0007669"/>
    <property type="project" value="TreeGrafter"/>
</dbReference>
<dbReference type="PANTHER" id="PTHR12892">
    <property type="entry name" value="FGF RECEPTOR ACTIVATING PROTEIN 1"/>
    <property type="match status" value="1"/>
</dbReference>
<dbReference type="Proteomes" id="UP000050794">
    <property type="component" value="Unassembled WGS sequence"/>
</dbReference>